<protein>
    <submittedName>
        <fullName evidence="6">Hemolysin secretion protein D</fullName>
    </submittedName>
</protein>
<dbReference type="EMBL" id="MN990728">
    <property type="protein sequence ID" value="QIM10289.1"/>
    <property type="molecule type" value="Genomic_DNA"/>
</dbReference>
<dbReference type="GO" id="GO:0022857">
    <property type="term" value="F:transmembrane transporter activity"/>
    <property type="evidence" value="ECO:0007669"/>
    <property type="project" value="InterPro"/>
</dbReference>
<feature type="domain" description="Multidrug resistance protein MdtA-like beta-barrel" evidence="5">
    <location>
        <begin position="212"/>
        <end position="293"/>
    </location>
</feature>
<evidence type="ECO:0000259" key="4">
    <source>
        <dbReference type="Pfam" id="PF25917"/>
    </source>
</evidence>
<evidence type="ECO:0000313" key="6">
    <source>
        <dbReference type="EMBL" id="QIM10289.1"/>
    </source>
</evidence>
<dbReference type="PANTHER" id="PTHR30158">
    <property type="entry name" value="ACRA/E-RELATED COMPONENT OF DRUG EFFLUX TRANSPORTER"/>
    <property type="match status" value="1"/>
</dbReference>
<feature type="domain" description="Multidrug resistance protein MdtA-like barrel-sandwich hybrid" evidence="4">
    <location>
        <begin position="68"/>
        <end position="200"/>
    </location>
</feature>
<evidence type="ECO:0000259" key="5">
    <source>
        <dbReference type="Pfam" id="PF25944"/>
    </source>
</evidence>
<dbReference type="Gene3D" id="2.40.30.170">
    <property type="match status" value="1"/>
</dbReference>
<keyword evidence="2" id="KW-0472">Membrane</keyword>
<comment type="similarity">
    <text evidence="1">Belongs to the membrane fusion protein (MFP) (TC 8.A.1) family.</text>
</comment>
<evidence type="ECO:0000256" key="1">
    <source>
        <dbReference type="ARBA" id="ARBA00009477"/>
    </source>
</evidence>
<keyword evidence="2" id="KW-0812">Transmembrane</keyword>
<dbReference type="InterPro" id="IPR058624">
    <property type="entry name" value="MdtA-like_HH"/>
</dbReference>
<name>A0A6G8F1Z3_9PROT</name>
<gene>
    <name evidence="6" type="ORF">PlAlph_0430</name>
</gene>
<dbReference type="InterPro" id="IPR058625">
    <property type="entry name" value="MdtA-like_BSH"/>
</dbReference>
<dbReference type="GO" id="GO:0046677">
    <property type="term" value="P:response to antibiotic"/>
    <property type="evidence" value="ECO:0007669"/>
    <property type="project" value="TreeGrafter"/>
</dbReference>
<dbReference type="Pfam" id="PF25944">
    <property type="entry name" value="Beta-barrel_RND"/>
    <property type="match status" value="1"/>
</dbReference>
<sequence>MNEKEKHVEIWIISIILAAIAIWWGWKHYHSGNTAVILPSAAQVHAVPIVEKEVTVEKKYIGYITPVNDVDVRPYINGFISEVSVEGGQVVSQGDVLLVIEPSEYKAAFNAAEASVVKAEADFNYARDYYQRIKKAGTKAVSQTETDNARAQFLSAQAALVGAKASAEQAKVNLGYTVISSTIDGVVGNVALTPGDYVSPQTLLLTVVQANPMRVVFSISDKDYLEETRKKAMFDGEKIRLKLADGSLYPQVGKFRYSDNKIDRSTNAIAVYADFDNPQRLLVDNAYVTVLVEKQYNGVVVAKDLVNLQQDGSFVYAAAGDIVKKHPVEILSEYGNNYVLKNNFAAGVRLVTDKVTLRDAEQKMNVIDNPAGTAEAK</sequence>
<dbReference type="Gene3D" id="1.10.287.470">
    <property type="entry name" value="Helix hairpin bin"/>
    <property type="match status" value="1"/>
</dbReference>
<dbReference type="SUPFAM" id="SSF111369">
    <property type="entry name" value="HlyD-like secretion proteins"/>
    <property type="match status" value="1"/>
</dbReference>
<dbReference type="InterPro" id="IPR058626">
    <property type="entry name" value="MdtA-like_b-barrel"/>
</dbReference>
<dbReference type="Pfam" id="PF25917">
    <property type="entry name" value="BSH_RND"/>
    <property type="match status" value="1"/>
</dbReference>
<dbReference type="AlphaFoldDB" id="A0A6G8F1Z3"/>
<feature type="transmembrane region" description="Helical" evidence="2">
    <location>
        <begin position="7"/>
        <end position="26"/>
    </location>
</feature>
<dbReference type="GO" id="GO:0005886">
    <property type="term" value="C:plasma membrane"/>
    <property type="evidence" value="ECO:0007669"/>
    <property type="project" value="TreeGrafter"/>
</dbReference>
<feature type="domain" description="Multidrug resistance protein MdtA-like alpha-helical hairpin" evidence="3">
    <location>
        <begin position="110"/>
        <end position="177"/>
    </location>
</feature>
<dbReference type="InterPro" id="IPR006143">
    <property type="entry name" value="RND_pump_MFP"/>
</dbReference>
<proteinExistence type="inferred from homology"/>
<accession>A0A6G8F1Z3</accession>
<dbReference type="Gene3D" id="2.40.50.100">
    <property type="match status" value="1"/>
</dbReference>
<evidence type="ECO:0000259" key="3">
    <source>
        <dbReference type="Pfam" id="PF25876"/>
    </source>
</evidence>
<organism evidence="6">
    <name type="scientific">uncultured Alphaproteobacteria bacterium</name>
    <dbReference type="NCBI Taxonomy" id="91750"/>
    <lineage>
        <taxon>Bacteria</taxon>
        <taxon>Pseudomonadati</taxon>
        <taxon>Pseudomonadota</taxon>
        <taxon>Alphaproteobacteria</taxon>
        <taxon>environmental samples</taxon>
    </lineage>
</organism>
<dbReference type="NCBIfam" id="TIGR01730">
    <property type="entry name" value="RND_mfp"/>
    <property type="match status" value="1"/>
</dbReference>
<keyword evidence="2" id="KW-1133">Transmembrane helix</keyword>
<reference evidence="6" key="1">
    <citation type="journal article" date="2020" name="J. ISSAAS">
        <title>Lactobacilli and other gastrointestinal microbiota of Peromyscus leucopus, reservoir host for agents of Lyme disease and other zoonoses in North America.</title>
        <authorList>
            <person name="Milovic A."/>
            <person name="Bassam K."/>
            <person name="Shao H."/>
            <person name="Chatzistamou I."/>
            <person name="Tufts D.M."/>
            <person name="Diuk-Wasser M."/>
            <person name="Barbour A.G."/>
        </authorList>
    </citation>
    <scope>NUCLEOTIDE SEQUENCE</scope>
    <source>
        <strain evidence="6">LL90</strain>
    </source>
</reference>
<evidence type="ECO:0000256" key="2">
    <source>
        <dbReference type="SAM" id="Phobius"/>
    </source>
</evidence>
<dbReference type="GO" id="GO:0030313">
    <property type="term" value="C:cell envelope"/>
    <property type="evidence" value="ECO:0007669"/>
    <property type="project" value="UniProtKB-SubCell"/>
</dbReference>
<dbReference type="Pfam" id="PF25876">
    <property type="entry name" value="HH_MFP_RND"/>
    <property type="match status" value="1"/>
</dbReference>